<dbReference type="InterPro" id="IPR011011">
    <property type="entry name" value="Znf_FYVE_PHD"/>
</dbReference>
<evidence type="ECO:0000259" key="2">
    <source>
        <dbReference type="PROSITE" id="PS50982"/>
    </source>
</evidence>
<keyword evidence="4" id="KW-1185">Reference proteome</keyword>
<feature type="region of interest" description="Disordered" evidence="1">
    <location>
        <begin position="540"/>
        <end position="617"/>
    </location>
</feature>
<evidence type="ECO:0000256" key="1">
    <source>
        <dbReference type="SAM" id="MobiDB-lite"/>
    </source>
</evidence>
<gene>
    <name evidence="3" type="ORF">LNINA_LOCUS3304</name>
</gene>
<dbReference type="SUPFAM" id="SSF54171">
    <property type="entry name" value="DNA-binding domain"/>
    <property type="match status" value="1"/>
</dbReference>
<dbReference type="InterPro" id="IPR001810">
    <property type="entry name" value="F-box_dom"/>
</dbReference>
<dbReference type="Proteomes" id="UP001497472">
    <property type="component" value="Unassembled WGS sequence"/>
</dbReference>
<feature type="compositionally biased region" description="Low complexity" evidence="1">
    <location>
        <begin position="367"/>
        <end position="383"/>
    </location>
</feature>
<dbReference type="PANTHER" id="PTHR15739:SF5">
    <property type="entry name" value="LD23158P"/>
    <property type="match status" value="1"/>
</dbReference>
<dbReference type="Pfam" id="PF01429">
    <property type="entry name" value="MBD"/>
    <property type="match status" value="1"/>
</dbReference>
<dbReference type="Gene3D" id="3.30.890.10">
    <property type="entry name" value="Methyl-cpg-binding Protein 2, Chain A"/>
    <property type="match status" value="1"/>
</dbReference>
<protein>
    <recommendedName>
        <fullName evidence="2">MBD domain-containing protein</fullName>
    </recommendedName>
</protein>
<dbReference type="PROSITE" id="PS50982">
    <property type="entry name" value="MBD"/>
    <property type="match status" value="1"/>
</dbReference>
<dbReference type="InterPro" id="IPR032675">
    <property type="entry name" value="LRR_dom_sf"/>
</dbReference>
<dbReference type="InterPro" id="IPR013083">
    <property type="entry name" value="Znf_RING/FYVE/PHD"/>
</dbReference>
<dbReference type="AlphaFoldDB" id="A0AAV1J4W2"/>
<comment type="caution">
    <text evidence="3">The sequence shown here is derived from an EMBL/GenBank/DDBJ whole genome shotgun (WGS) entry which is preliminary data.</text>
</comment>
<feature type="region of interest" description="Disordered" evidence="1">
    <location>
        <begin position="167"/>
        <end position="215"/>
    </location>
</feature>
<dbReference type="Gene3D" id="3.80.10.10">
    <property type="entry name" value="Ribonuclease Inhibitor"/>
    <property type="match status" value="1"/>
</dbReference>
<feature type="domain" description="MBD" evidence="2">
    <location>
        <begin position="211"/>
        <end position="282"/>
    </location>
</feature>
<organism evidence="3 4">
    <name type="scientific">Leptosia nina</name>
    <dbReference type="NCBI Taxonomy" id="320188"/>
    <lineage>
        <taxon>Eukaryota</taxon>
        <taxon>Metazoa</taxon>
        <taxon>Ecdysozoa</taxon>
        <taxon>Arthropoda</taxon>
        <taxon>Hexapoda</taxon>
        <taxon>Insecta</taxon>
        <taxon>Pterygota</taxon>
        <taxon>Neoptera</taxon>
        <taxon>Endopterygota</taxon>
        <taxon>Lepidoptera</taxon>
        <taxon>Glossata</taxon>
        <taxon>Ditrysia</taxon>
        <taxon>Papilionoidea</taxon>
        <taxon>Pieridae</taxon>
        <taxon>Pierinae</taxon>
        <taxon>Leptosia</taxon>
    </lineage>
</organism>
<feature type="region of interest" description="Disordered" evidence="1">
    <location>
        <begin position="305"/>
        <end position="421"/>
    </location>
</feature>
<dbReference type="Gene3D" id="3.30.40.10">
    <property type="entry name" value="Zinc/RING finger domain, C3HC4 (zinc finger)"/>
    <property type="match status" value="1"/>
</dbReference>
<dbReference type="SUPFAM" id="SSF57903">
    <property type="entry name" value="FYVE/PHD zinc finger"/>
    <property type="match status" value="1"/>
</dbReference>
<evidence type="ECO:0000313" key="4">
    <source>
        <dbReference type="Proteomes" id="UP001497472"/>
    </source>
</evidence>
<feature type="compositionally biased region" description="Low complexity" evidence="1">
    <location>
        <begin position="179"/>
        <end position="200"/>
    </location>
</feature>
<reference evidence="3 4" key="1">
    <citation type="submission" date="2023-11" db="EMBL/GenBank/DDBJ databases">
        <authorList>
            <person name="Okamura Y."/>
        </authorList>
    </citation>
    <scope>NUCLEOTIDE SEQUENCE [LARGE SCALE GENOMIC DNA]</scope>
</reference>
<dbReference type="CDD" id="cd00122">
    <property type="entry name" value="MBD"/>
    <property type="match status" value="1"/>
</dbReference>
<dbReference type="Pfam" id="PF12937">
    <property type="entry name" value="F-box-like"/>
    <property type="match status" value="1"/>
</dbReference>
<feature type="compositionally biased region" description="Basic and acidic residues" evidence="1">
    <location>
        <begin position="39"/>
        <end position="49"/>
    </location>
</feature>
<sequence>MSDEMAVGDNASSEAAVGSDGVEEATGGEKTSQAASEPITHDADEDKVTAEVTPSTSSLKADDNISEDADDQKGTKRRASAAFSDEQDTEFKGFEQTDCDLIEFNKIVDEEWKFMRRYSTDEDFKGFENVENNNISGYSRILEHLESEVSEAMKHLTPLRRVLTAARAIKRPHQDTDSSRPSSALSSRSDGDAATDASSSPANRGRRPTTEMSSPLLRVPLDRGWKRELVFRAALDGHSRRNADIYYYTPQGKKLRSTREVAENLSGTGLSLENFSFFKEPLGIDDPEKEIIRDAKVMRRVESPVPVAPAAALDAKRTPKPKQPKGASPEPNTPKSPLAKLKVKSIGSRLNSNGSPATPVATKQPRRQSAQAQSQPQTQTTPAGDNNNTAAWKKPRIVPPPLHARPQHSNTHSQVGRGVQQPCSMSCGRGAVPSLACAACLCLYHPACLGLSHVPPHPFFCKNCDTSSPRDPPPLVHKSGVPATSGIQMPTPLPVTPVGVGQSTVPVPRLVPVPSKTQKNDKRVLLRMKMSGGADGQKVWAVSPSGSGGPSQTAQVPSTTAAQQTAIAPQAPITPTTQITSSNAPPRHTDKLSRGRVANGAASPPTSLLSPRRRGRTKVDDTEYFSGFYQRAQEKNYNVAVQIFQYVGMRDLARCARVCKQWQTITDTPALWRHVRMKNSHVSDWGGLCAVLKKHSTKWLDLRKMLLPTSDTIFWDQFIENIGSVDSLERLELCRCPARVVEGVCDRVGTLRALCAPAICDTKLDPSPLAHLPRLELLRLKSLKGLSLTRDLQPLNTLRNLQHLSLTSIKELGWCACEVVGQLEQLESLELGECSFGGAFASALARLVRLRRLRLERGVPHCAASALLKALASLPRLTRLELVNFDVKVGFDDALAECKNIQRLLIIPTYVSQSATTNKQVLSGVLRLKDTLTHLMWGVTIELLRVTELFIDQCEAGGMVETLGTEGGDGGTARRELGECIPVLKPVPGCRLPDDLRHVAGPPQVEILPIPTLQRLLSAQLPNTKLKLLRIPFHATWRQTLADFQ</sequence>
<dbReference type="SMART" id="SM00391">
    <property type="entry name" value="MBD"/>
    <property type="match status" value="1"/>
</dbReference>
<feature type="compositionally biased region" description="Low complexity" evidence="1">
    <location>
        <begin position="557"/>
        <end position="582"/>
    </location>
</feature>
<name>A0AAV1J4W2_9NEOP</name>
<dbReference type="EMBL" id="CAVLEF010000004">
    <property type="protein sequence ID" value="CAK1543491.1"/>
    <property type="molecule type" value="Genomic_DNA"/>
</dbReference>
<feature type="region of interest" description="Disordered" evidence="1">
    <location>
        <begin position="1"/>
        <end position="88"/>
    </location>
</feature>
<dbReference type="GO" id="GO:0003677">
    <property type="term" value="F:DNA binding"/>
    <property type="evidence" value="ECO:0007669"/>
    <property type="project" value="InterPro"/>
</dbReference>
<dbReference type="SUPFAM" id="SSF52047">
    <property type="entry name" value="RNI-like"/>
    <property type="match status" value="1"/>
</dbReference>
<dbReference type="InterPro" id="IPR016177">
    <property type="entry name" value="DNA-bd_dom_sf"/>
</dbReference>
<dbReference type="PANTHER" id="PTHR15739">
    <property type="entry name" value="ZINC FINGER PROTEIN"/>
    <property type="match status" value="1"/>
</dbReference>
<evidence type="ECO:0000313" key="3">
    <source>
        <dbReference type="EMBL" id="CAK1543491.1"/>
    </source>
</evidence>
<dbReference type="Gene3D" id="1.20.1280.50">
    <property type="match status" value="1"/>
</dbReference>
<accession>A0AAV1J4W2</accession>
<proteinExistence type="predicted"/>
<dbReference type="InterPro" id="IPR001739">
    <property type="entry name" value="Methyl_CpG_DNA-bd"/>
</dbReference>
<dbReference type="InterPro" id="IPR052283">
    <property type="entry name" value="GenomicStab_NeuMorph_Reg"/>
</dbReference>